<dbReference type="InterPro" id="IPR002182">
    <property type="entry name" value="NB-ARC"/>
</dbReference>
<dbReference type="PANTHER" id="PTHR33463">
    <property type="entry name" value="NB-ARC DOMAIN-CONTAINING PROTEIN-RELATED"/>
    <property type="match status" value="1"/>
</dbReference>
<dbReference type="GO" id="GO:0005524">
    <property type="term" value="F:ATP binding"/>
    <property type="evidence" value="ECO:0007669"/>
    <property type="project" value="UniProtKB-KW"/>
</dbReference>
<evidence type="ECO:0000259" key="9">
    <source>
        <dbReference type="Pfam" id="PF23559"/>
    </source>
</evidence>
<dbReference type="PRINTS" id="PR00364">
    <property type="entry name" value="DISEASERSIST"/>
</dbReference>
<evidence type="ECO:0000259" key="8">
    <source>
        <dbReference type="Pfam" id="PF00931"/>
    </source>
</evidence>
<dbReference type="Gene3D" id="1.10.8.430">
    <property type="entry name" value="Helical domain of apoptotic protease-activating factors"/>
    <property type="match status" value="1"/>
</dbReference>
<evidence type="ECO:0000256" key="2">
    <source>
        <dbReference type="ARBA" id="ARBA00022614"/>
    </source>
</evidence>
<keyword evidence="4" id="KW-0547">Nucleotide-binding</keyword>
<name>A0A816XVZ6_BRANA</name>
<dbReference type="Pfam" id="PF00931">
    <property type="entry name" value="NB-ARC"/>
    <property type="match status" value="1"/>
</dbReference>
<dbReference type="Gene3D" id="3.80.10.10">
    <property type="entry name" value="Ribonuclease Inhibitor"/>
    <property type="match status" value="2"/>
</dbReference>
<evidence type="ECO:0000313" key="11">
    <source>
        <dbReference type="EMBL" id="CAF2152778.1"/>
    </source>
</evidence>
<dbReference type="InterPro" id="IPR032675">
    <property type="entry name" value="LRR_dom_sf"/>
</dbReference>
<dbReference type="GO" id="GO:0006952">
    <property type="term" value="P:defense response"/>
    <property type="evidence" value="ECO:0007669"/>
    <property type="project" value="UniProtKB-KW"/>
</dbReference>
<accession>A0A816XVZ6</accession>
<evidence type="ECO:0000256" key="1">
    <source>
        <dbReference type="ARBA" id="ARBA00008894"/>
    </source>
</evidence>
<dbReference type="GO" id="GO:0043531">
    <property type="term" value="F:ADP binding"/>
    <property type="evidence" value="ECO:0007669"/>
    <property type="project" value="InterPro"/>
</dbReference>
<dbReference type="SUPFAM" id="SSF52058">
    <property type="entry name" value="L domain-like"/>
    <property type="match status" value="1"/>
</dbReference>
<reference evidence="11" key="1">
    <citation type="submission" date="2021-01" db="EMBL/GenBank/DDBJ databases">
        <authorList>
            <consortium name="Genoscope - CEA"/>
            <person name="William W."/>
        </authorList>
    </citation>
    <scope>NUCLEOTIDE SEQUENCE</scope>
</reference>
<feature type="coiled-coil region" evidence="7">
    <location>
        <begin position="29"/>
        <end position="63"/>
    </location>
</feature>
<dbReference type="InterPro" id="IPR050905">
    <property type="entry name" value="Plant_NBS-LRR"/>
</dbReference>
<keyword evidence="5" id="KW-0611">Plant defense</keyword>
<keyword evidence="6" id="KW-0067">ATP-binding</keyword>
<evidence type="ECO:0000256" key="4">
    <source>
        <dbReference type="ARBA" id="ARBA00022741"/>
    </source>
</evidence>
<feature type="domain" description="NB-ARC" evidence="8">
    <location>
        <begin position="159"/>
        <end position="328"/>
    </location>
</feature>
<evidence type="ECO:0000256" key="3">
    <source>
        <dbReference type="ARBA" id="ARBA00022737"/>
    </source>
</evidence>
<dbReference type="InterPro" id="IPR042197">
    <property type="entry name" value="Apaf_helical"/>
</dbReference>
<keyword evidence="2" id="KW-0433">Leucine-rich repeat</keyword>
<gene>
    <name evidence="11" type="ORF">DARMORV10_A01P29520.1</name>
</gene>
<comment type="similarity">
    <text evidence="1">Belongs to the disease resistance NB-LRR family.</text>
</comment>
<dbReference type="PANTHER" id="PTHR33463:SF210">
    <property type="entry name" value="NB-ARC DOMAIN-CONTAINING PROTEIN"/>
    <property type="match status" value="1"/>
</dbReference>
<evidence type="ECO:0000259" key="10">
    <source>
        <dbReference type="Pfam" id="PF23598"/>
    </source>
</evidence>
<dbReference type="AlphaFoldDB" id="A0A816XVZ6"/>
<dbReference type="Proteomes" id="UP001295469">
    <property type="component" value="Chromosome A01"/>
</dbReference>
<dbReference type="FunFam" id="1.10.8.430:FF:000003">
    <property type="entry name" value="Probable disease resistance protein At5g66910"/>
    <property type="match status" value="1"/>
</dbReference>
<evidence type="ECO:0000256" key="6">
    <source>
        <dbReference type="ARBA" id="ARBA00022840"/>
    </source>
</evidence>
<dbReference type="FunFam" id="1.10.10.10:FF:000322">
    <property type="entry name" value="Probable disease resistance protein At1g63360"/>
    <property type="match status" value="1"/>
</dbReference>
<protein>
    <submittedName>
        <fullName evidence="11">(rape) hypothetical protein</fullName>
    </submittedName>
</protein>
<dbReference type="InterPro" id="IPR058922">
    <property type="entry name" value="WHD_DRP"/>
</dbReference>
<organism evidence="11">
    <name type="scientific">Brassica napus</name>
    <name type="common">Rape</name>
    <dbReference type="NCBI Taxonomy" id="3708"/>
    <lineage>
        <taxon>Eukaryota</taxon>
        <taxon>Viridiplantae</taxon>
        <taxon>Streptophyta</taxon>
        <taxon>Embryophyta</taxon>
        <taxon>Tracheophyta</taxon>
        <taxon>Spermatophyta</taxon>
        <taxon>Magnoliopsida</taxon>
        <taxon>eudicotyledons</taxon>
        <taxon>Gunneridae</taxon>
        <taxon>Pentapetalae</taxon>
        <taxon>rosids</taxon>
        <taxon>malvids</taxon>
        <taxon>Brassicales</taxon>
        <taxon>Brassicaceae</taxon>
        <taxon>Brassiceae</taxon>
        <taxon>Brassica</taxon>
    </lineage>
</organism>
<dbReference type="SUPFAM" id="SSF52540">
    <property type="entry name" value="P-loop containing nucleoside triphosphate hydrolases"/>
    <property type="match status" value="1"/>
</dbReference>
<dbReference type="Gene3D" id="1.10.10.10">
    <property type="entry name" value="Winged helix-like DNA-binding domain superfamily/Winged helix DNA-binding domain"/>
    <property type="match status" value="1"/>
</dbReference>
<dbReference type="EMBL" id="HG994355">
    <property type="protein sequence ID" value="CAF2152778.1"/>
    <property type="molecule type" value="Genomic_DNA"/>
</dbReference>
<feature type="domain" description="Disease resistance R13L4/SHOC-2-like LRR" evidence="10">
    <location>
        <begin position="518"/>
        <end position="721"/>
    </location>
</feature>
<dbReference type="Gene3D" id="3.40.50.300">
    <property type="entry name" value="P-loop containing nucleotide triphosphate hydrolases"/>
    <property type="match status" value="1"/>
</dbReference>
<feature type="domain" description="Disease resistance protein winged helix" evidence="9">
    <location>
        <begin position="415"/>
        <end position="484"/>
    </location>
</feature>
<dbReference type="Pfam" id="PF23598">
    <property type="entry name" value="LRR_14"/>
    <property type="match status" value="1"/>
</dbReference>
<dbReference type="FunFam" id="3.40.50.300:FF:001091">
    <property type="entry name" value="Probable disease resistance protein At1g61300"/>
    <property type="match status" value="1"/>
</dbReference>
<evidence type="ECO:0000256" key="5">
    <source>
        <dbReference type="ARBA" id="ARBA00022821"/>
    </source>
</evidence>
<proteinExistence type="inferred from homology"/>
<keyword evidence="7" id="KW-0175">Coiled coil</keyword>
<dbReference type="InterPro" id="IPR027417">
    <property type="entry name" value="P-loop_NTPase"/>
</dbReference>
<dbReference type="Pfam" id="PF23559">
    <property type="entry name" value="WHD_DRP"/>
    <property type="match status" value="1"/>
</dbReference>
<evidence type="ECO:0000256" key="7">
    <source>
        <dbReference type="SAM" id="Coils"/>
    </source>
</evidence>
<dbReference type="InterPro" id="IPR036388">
    <property type="entry name" value="WH-like_DNA-bd_sf"/>
</dbReference>
<sequence>MGNCVSLSISSDQSMKKVCQWLDIQVGYVHNLEKNLAALEKTMEELKAKRDDLSRRVTREEDRGLQRLSEFQVWLTRVETFENEANNILSARNVQLQRLCLLGFCSKNLILSYRYGKSVSMILREVEKLNSKVFEVIVEQAHTFEVEERQLQSTIVGQKEMLENTWNHLMEDRVGIMGLYGMGGVGKTTLLTQLNNKFSGMTCGFDFVIWVVVSKELQVEKIQSEIARKVGLDGDKWKQKEKSQKADVIYNFLRKKRFMLFLDDIWEKVDLVEIGIPFPTTQNRCKVAFTTRSKAICAHMGVEEPMEVKCLSEDDAYDLFQKKVGQITLRSDPGIPELARKVAKKCCGLPLALNVVGEAMSCKRTLQEWCYTIDVLTSYAVEFSGMKDKILPLLKYSYDNLEVEQVKMCLLYCALFPEDDRIPKEKLISLWICEGIIDGSGGIERAENKGYDIIGNLVRASLLMEVKWYGTKNVCMHDVVREMALWIASDLGAQKEAFIVRAGAGLSEMPKVENCNVVRRMSLIKNKIHHLSSSHEYPELTTLLLQKANLTNISSEFFKSMPRLAVLDLSYNGNLFELPDGISQLVSLQYLNLSYTSIRHLPRGVQELKKLIHLDLEETDNLSNIDGILSSLHNLKILNLSRAGFSLDCNILEELLTLEHLEILTIEIDLQQGLEQFLSSHKLTRATRNLTIRGMQLESSGISLPISMENLREFNIVWCSISEIKMGTICLESKTVYPLENPRTSCFLSLSKVIILDCKCVKELTLLMFAPNLRVLSVQFAKQLEDVINKEKGRHGEKSGIVPFRRLEFLLLGDLPELKNIYWNSLPFPCLKRMDIIRCPNLKKLPLDSQSGKHGGNGVIIRYTVKEWIETVEWIDEATKTRFLRSCLHVSETPNQDNQPHSSVPT</sequence>
<keyword evidence="3" id="KW-0677">Repeat</keyword>
<dbReference type="InterPro" id="IPR055414">
    <property type="entry name" value="LRR_R13L4/SHOC2-like"/>
</dbReference>